<accession>A0A3E0I5D4</accession>
<evidence type="ECO:0000313" key="2">
    <source>
        <dbReference type="EMBL" id="REH53952.1"/>
    </source>
</evidence>
<evidence type="ECO:0000313" key="3">
    <source>
        <dbReference type="Proteomes" id="UP000256269"/>
    </source>
</evidence>
<comment type="caution">
    <text evidence="2">The sequence shown here is derived from an EMBL/GenBank/DDBJ whole genome shotgun (WGS) entry which is preliminary data.</text>
</comment>
<dbReference type="Pfam" id="PF07689">
    <property type="entry name" value="KaiB"/>
    <property type="match status" value="1"/>
</dbReference>
<dbReference type="PANTHER" id="PTHR41709:SF2">
    <property type="entry name" value="CIRCADIAN CLOCK PROTEIN KAIB2"/>
    <property type="match status" value="1"/>
</dbReference>
<dbReference type="SMART" id="SM01248">
    <property type="entry name" value="KaiB"/>
    <property type="match status" value="1"/>
</dbReference>
<dbReference type="InterPro" id="IPR036249">
    <property type="entry name" value="Thioredoxin-like_sf"/>
</dbReference>
<dbReference type="OrthoDB" id="5458519at2"/>
<dbReference type="InterPro" id="IPR011649">
    <property type="entry name" value="KaiB_domain"/>
</dbReference>
<keyword evidence="3" id="KW-1185">Reference proteome</keyword>
<organism evidence="2 3">
    <name type="scientific">Kutzneria buriramensis</name>
    <dbReference type="NCBI Taxonomy" id="1045776"/>
    <lineage>
        <taxon>Bacteria</taxon>
        <taxon>Bacillati</taxon>
        <taxon>Actinomycetota</taxon>
        <taxon>Actinomycetes</taxon>
        <taxon>Pseudonocardiales</taxon>
        <taxon>Pseudonocardiaceae</taxon>
        <taxon>Kutzneria</taxon>
    </lineage>
</organism>
<dbReference type="Proteomes" id="UP000256269">
    <property type="component" value="Unassembled WGS sequence"/>
</dbReference>
<dbReference type="AlphaFoldDB" id="A0A3E0I5D4"/>
<proteinExistence type="predicted"/>
<name>A0A3E0I5D4_9PSEU</name>
<dbReference type="PANTHER" id="PTHR41709">
    <property type="entry name" value="KAIB-LIKE PROTEIN 1"/>
    <property type="match status" value="1"/>
</dbReference>
<protein>
    <submittedName>
        <fullName evidence="2">Circadian clock protein KaiB</fullName>
    </submittedName>
</protein>
<dbReference type="EMBL" id="QUNO01000002">
    <property type="protein sequence ID" value="REH53952.1"/>
    <property type="molecule type" value="Genomic_DNA"/>
</dbReference>
<dbReference type="Gene3D" id="3.40.30.10">
    <property type="entry name" value="Glutaredoxin"/>
    <property type="match status" value="1"/>
</dbReference>
<reference evidence="2 3" key="1">
    <citation type="submission" date="2018-08" db="EMBL/GenBank/DDBJ databases">
        <title>Genomic Encyclopedia of Archaeal and Bacterial Type Strains, Phase II (KMG-II): from individual species to whole genera.</title>
        <authorList>
            <person name="Goeker M."/>
        </authorList>
    </citation>
    <scope>NUCLEOTIDE SEQUENCE [LARGE SCALE GENOMIC DNA]</scope>
    <source>
        <strain evidence="2 3">DSM 45791</strain>
    </source>
</reference>
<evidence type="ECO:0000259" key="1">
    <source>
        <dbReference type="SMART" id="SM01248"/>
    </source>
</evidence>
<gene>
    <name evidence="2" type="ORF">BCF44_102173</name>
</gene>
<dbReference type="InterPro" id="IPR039022">
    <property type="entry name" value="KaiB-like"/>
</dbReference>
<dbReference type="GO" id="GO:0048511">
    <property type="term" value="P:rhythmic process"/>
    <property type="evidence" value="ECO:0007669"/>
    <property type="project" value="InterPro"/>
</dbReference>
<dbReference type="RefSeq" id="WP_147328398.1">
    <property type="nucleotide sequence ID" value="NZ_CP144375.1"/>
</dbReference>
<feature type="domain" description="KaiB" evidence="1">
    <location>
        <begin position="7"/>
        <end position="88"/>
    </location>
</feature>
<dbReference type="SUPFAM" id="SSF52833">
    <property type="entry name" value="Thioredoxin-like"/>
    <property type="match status" value="1"/>
</dbReference>
<sequence>MTTYFFRLFVFGQTERSVAAQANLRMLCESLLPGRYRVEVVDVAEHPDVADQERVLATPMVVRMAPLPRYRVIGDLSDHRRMATALGLPEEAPPTPLGDEA</sequence>
<dbReference type="CDD" id="cd02978">
    <property type="entry name" value="KaiB_like"/>
    <property type="match status" value="1"/>
</dbReference>